<dbReference type="GeneID" id="10328023"/>
<evidence type="ECO:0000313" key="1">
    <source>
        <dbReference type="EMBL" id="ADO99930.1"/>
    </source>
</evidence>
<reference evidence="1 2" key="1">
    <citation type="journal article" date="2010" name="Environ. Microbiol.">
        <title>Genomic analysis of oceanic cyanobacterial myoviruses compared with T4-like myoviruses from diverse hosts and environments.</title>
        <authorList>
            <person name="Sullivan M.B."/>
            <person name="Huang K.H."/>
            <person name="Ignacio-Espinoza J.C."/>
            <person name="Berlin A.M."/>
            <person name="Kelly L."/>
            <person name="Weigele P.R."/>
            <person name="DeFrancesco A.S."/>
            <person name="Kern S.E."/>
            <person name="Thompson L.R."/>
            <person name="Young S."/>
            <person name="Yandava C."/>
            <person name="Fu R."/>
            <person name="Krastins B."/>
            <person name="Chase M."/>
            <person name="Sarracino D."/>
            <person name="Osburne M.S."/>
            <person name="Henn M.R."/>
            <person name="Chisholm S.W."/>
        </authorList>
    </citation>
    <scope>NUCLEOTIDE SEQUENCE [LARGE SCALE GENOMIC DNA]</scope>
    <source>
        <strain evidence="1">M4-259</strain>
    </source>
</reference>
<dbReference type="RefSeq" id="YP_004323521.1">
    <property type="nucleotide sequence ID" value="NC_015284.1"/>
</dbReference>
<evidence type="ECO:0000313" key="2">
    <source>
        <dbReference type="Proteomes" id="UP000006538"/>
    </source>
</evidence>
<accession>E3ST02</accession>
<dbReference type="EMBL" id="GU075905">
    <property type="protein sequence ID" value="ADO99930.1"/>
    <property type="molecule type" value="Genomic_DNA"/>
</dbReference>
<proteinExistence type="predicted"/>
<organism evidence="1 2">
    <name type="scientific">Prochlorococcus phage P-HM2</name>
    <dbReference type="NCBI Taxonomy" id="445696"/>
    <lineage>
        <taxon>Viruses</taxon>
        <taxon>Duplodnaviria</taxon>
        <taxon>Heunggongvirae</taxon>
        <taxon>Uroviricota</taxon>
        <taxon>Caudoviricetes</taxon>
        <taxon>Eurybiavirus</taxon>
        <taxon>Eurybiavirus PHM2</taxon>
    </lineage>
</organism>
<name>E3ST02_9CAUD</name>
<dbReference type="Proteomes" id="UP000006538">
    <property type="component" value="Segment"/>
</dbReference>
<dbReference type="OrthoDB" id="31979at10239"/>
<sequence length="154" mass="17924">MRRLRLYDTDSNVVYKFTTDQKFHGSKRIQIEGAVTIEKCLVDYPALINGKIGVVTMHQPIKTPLYSLDFIPQPFPLTLRVGTHEFEHLMFNGPTIFKVAVDKYKPKMYIGNLITKELVPELHTISPVYNYKKKDNNIWNEQDLHKLETLCKSL</sequence>
<dbReference type="KEGG" id="vg:10328023"/>
<gene>
    <name evidence="1" type="ORF">PHM2_152</name>
</gene>
<protein>
    <submittedName>
        <fullName evidence="1">Uncharacterized protein</fullName>
    </submittedName>
</protein>
<keyword evidence="2" id="KW-1185">Reference proteome</keyword>